<name>A0A2T2NN08_CORCC</name>
<proteinExistence type="predicted"/>
<protein>
    <submittedName>
        <fullName evidence="1">Uncharacterized protein</fullName>
    </submittedName>
</protein>
<dbReference type="AlphaFoldDB" id="A0A2T2NN08"/>
<gene>
    <name evidence="1" type="ORF">BS50DRAFT_573613</name>
</gene>
<dbReference type="EMBL" id="KZ678135">
    <property type="protein sequence ID" value="PSN66821.1"/>
    <property type="molecule type" value="Genomic_DNA"/>
</dbReference>
<reference evidence="1 2" key="1">
    <citation type="journal article" date="2018" name="Front. Microbiol.">
        <title>Genome-Wide Analysis of Corynespora cassiicola Leaf Fall Disease Putative Effectors.</title>
        <authorList>
            <person name="Lopez D."/>
            <person name="Ribeiro S."/>
            <person name="Label P."/>
            <person name="Fumanal B."/>
            <person name="Venisse J.S."/>
            <person name="Kohler A."/>
            <person name="de Oliveira R.R."/>
            <person name="Labutti K."/>
            <person name="Lipzen A."/>
            <person name="Lail K."/>
            <person name="Bauer D."/>
            <person name="Ohm R.A."/>
            <person name="Barry K.W."/>
            <person name="Spatafora J."/>
            <person name="Grigoriev I.V."/>
            <person name="Martin F.M."/>
            <person name="Pujade-Renaud V."/>
        </authorList>
    </citation>
    <scope>NUCLEOTIDE SEQUENCE [LARGE SCALE GENOMIC DNA]</scope>
    <source>
        <strain evidence="1 2">Philippines</strain>
    </source>
</reference>
<dbReference type="Proteomes" id="UP000240883">
    <property type="component" value="Unassembled WGS sequence"/>
</dbReference>
<evidence type="ECO:0000313" key="2">
    <source>
        <dbReference type="Proteomes" id="UP000240883"/>
    </source>
</evidence>
<sequence>MPAAAAAVAARLSAVINTSNPEVANPRCIFVYKSRSLARRPCKVRTNQFVPFSHSPPTLPPRDEFSIVWHWQ</sequence>
<evidence type="ECO:0000313" key="1">
    <source>
        <dbReference type="EMBL" id="PSN66821.1"/>
    </source>
</evidence>
<accession>A0A2T2NN08</accession>
<organism evidence="1 2">
    <name type="scientific">Corynespora cassiicola Philippines</name>
    <dbReference type="NCBI Taxonomy" id="1448308"/>
    <lineage>
        <taxon>Eukaryota</taxon>
        <taxon>Fungi</taxon>
        <taxon>Dikarya</taxon>
        <taxon>Ascomycota</taxon>
        <taxon>Pezizomycotina</taxon>
        <taxon>Dothideomycetes</taxon>
        <taxon>Pleosporomycetidae</taxon>
        <taxon>Pleosporales</taxon>
        <taxon>Corynesporascaceae</taxon>
        <taxon>Corynespora</taxon>
    </lineage>
</organism>
<keyword evidence="2" id="KW-1185">Reference proteome</keyword>